<name>A0A8T0Q0K2_PANVG</name>
<evidence type="ECO:0000313" key="5">
    <source>
        <dbReference type="Proteomes" id="UP000823388"/>
    </source>
</evidence>
<dbReference type="Pfam" id="PF00389">
    <property type="entry name" value="2-Hacid_dh"/>
    <property type="match status" value="1"/>
</dbReference>
<keyword evidence="1" id="KW-0560">Oxidoreductase</keyword>
<dbReference type="SUPFAM" id="SSF52283">
    <property type="entry name" value="Formate/glycerate dehydrogenase catalytic domain-like"/>
    <property type="match status" value="1"/>
</dbReference>
<dbReference type="PANTHER" id="PTHR10996">
    <property type="entry name" value="2-HYDROXYACID DEHYDROGENASE-RELATED"/>
    <property type="match status" value="1"/>
</dbReference>
<keyword evidence="5" id="KW-1185">Reference proteome</keyword>
<comment type="caution">
    <text evidence="4">The sequence shown here is derived from an EMBL/GenBank/DDBJ whole genome shotgun (WGS) entry which is preliminary data.</text>
</comment>
<feature type="region of interest" description="Disordered" evidence="2">
    <location>
        <begin position="1"/>
        <end position="21"/>
    </location>
</feature>
<dbReference type="Gene3D" id="3.40.50.720">
    <property type="entry name" value="NAD(P)-binding Rossmann-like Domain"/>
    <property type="match status" value="1"/>
</dbReference>
<sequence>MSSAVTSLSPGTSSTLASPAVASSASAARAKRYRPSSTAAKFGNSGCARSTSGLWSSALALVAGDDILPFRWDRCAMAVGTRSYGKRAGLLCLVGPDPPPTTARIQSSGAEQSRPGQAMAAPAAPAARPGLLLLRRTDATFSAALRARYRVLDFYASGAPLGAFLVAAAAEPDPPRAALVVAGGAVLVDAAFMDAVPSLRCVVTTGAGVDHIDLAACARRGVAVAGAGKIFSVDVADHAVGLLIAVCICCIHTTYVYELVVASCGTFVSVVINGVVECFKMMNKSSTADCRGTAPYSVCICCQEIVSSQYKIKEKNQMFVSEQNPIGQLPASQDKLLCHTNSSPPATATGASNMLDRIEIDRCRKFDIHHSLMLRLVVV</sequence>
<dbReference type="AlphaFoldDB" id="A0A8T0Q0K2"/>
<organism evidence="4 5">
    <name type="scientific">Panicum virgatum</name>
    <name type="common">Blackwell switchgrass</name>
    <dbReference type="NCBI Taxonomy" id="38727"/>
    <lineage>
        <taxon>Eukaryota</taxon>
        <taxon>Viridiplantae</taxon>
        <taxon>Streptophyta</taxon>
        <taxon>Embryophyta</taxon>
        <taxon>Tracheophyta</taxon>
        <taxon>Spermatophyta</taxon>
        <taxon>Magnoliopsida</taxon>
        <taxon>Liliopsida</taxon>
        <taxon>Poales</taxon>
        <taxon>Poaceae</taxon>
        <taxon>PACMAD clade</taxon>
        <taxon>Panicoideae</taxon>
        <taxon>Panicodae</taxon>
        <taxon>Paniceae</taxon>
        <taxon>Panicinae</taxon>
        <taxon>Panicum</taxon>
        <taxon>Panicum sect. Hiantes</taxon>
    </lineage>
</organism>
<protein>
    <recommendedName>
        <fullName evidence="3">D-isomer specific 2-hydroxyacid dehydrogenase catalytic domain-containing protein</fullName>
    </recommendedName>
</protein>
<dbReference type="GO" id="GO:0030267">
    <property type="term" value="F:glyoxylate reductase (NADPH) activity"/>
    <property type="evidence" value="ECO:0007669"/>
    <property type="project" value="TreeGrafter"/>
</dbReference>
<accession>A0A8T0Q0K2</accession>
<proteinExistence type="predicted"/>
<gene>
    <name evidence="4" type="ORF">PVAP13_7NG085800</name>
</gene>
<dbReference type="Proteomes" id="UP000823388">
    <property type="component" value="Chromosome 7N"/>
</dbReference>
<dbReference type="GO" id="GO:0016618">
    <property type="term" value="F:hydroxypyruvate reductase [NAD(P)H] activity"/>
    <property type="evidence" value="ECO:0007669"/>
    <property type="project" value="TreeGrafter"/>
</dbReference>
<dbReference type="EMBL" id="CM029050">
    <property type="protein sequence ID" value="KAG2564666.1"/>
    <property type="molecule type" value="Genomic_DNA"/>
</dbReference>
<reference evidence="4" key="1">
    <citation type="submission" date="2020-05" db="EMBL/GenBank/DDBJ databases">
        <title>WGS assembly of Panicum virgatum.</title>
        <authorList>
            <person name="Lovell J.T."/>
            <person name="Jenkins J."/>
            <person name="Shu S."/>
            <person name="Juenger T.E."/>
            <person name="Schmutz J."/>
        </authorList>
    </citation>
    <scope>NUCLEOTIDE SEQUENCE</scope>
    <source>
        <strain evidence="4">AP13</strain>
    </source>
</reference>
<evidence type="ECO:0000259" key="3">
    <source>
        <dbReference type="Pfam" id="PF00389"/>
    </source>
</evidence>
<evidence type="ECO:0000313" key="4">
    <source>
        <dbReference type="EMBL" id="KAG2564666.1"/>
    </source>
</evidence>
<dbReference type="InterPro" id="IPR006139">
    <property type="entry name" value="D-isomer_2_OHA_DH_cat_dom"/>
</dbReference>
<dbReference type="PANTHER" id="PTHR10996:SF179">
    <property type="entry name" value="D-ISOMER SPECIFIC 2-HYDROXYACID DEHYDROGENASE FAMILY PROTEIN-RELATED"/>
    <property type="match status" value="1"/>
</dbReference>
<dbReference type="GO" id="GO:0051287">
    <property type="term" value="F:NAD binding"/>
    <property type="evidence" value="ECO:0007669"/>
    <property type="project" value="InterPro"/>
</dbReference>
<evidence type="ECO:0000256" key="1">
    <source>
        <dbReference type="ARBA" id="ARBA00023002"/>
    </source>
</evidence>
<dbReference type="InterPro" id="IPR050223">
    <property type="entry name" value="D-isomer_2-hydroxyacid_DH"/>
</dbReference>
<feature type="domain" description="D-isomer specific 2-hydroxyacid dehydrogenase catalytic" evidence="3">
    <location>
        <begin position="187"/>
        <end position="290"/>
    </location>
</feature>
<evidence type="ECO:0000256" key="2">
    <source>
        <dbReference type="SAM" id="MobiDB-lite"/>
    </source>
</evidence>
<dbReference type="GO" id="GO:0005829">
    <property type="term" value="C:cytosol"/>
    <property type="evidence" value="ECO:0007669"/>
    <property type="project" value="TreeGrafter"/>
</dbReference>
<feature type="compositionally biased region" description="Polar residues" evidence="2">
    <location>
        <begin position="1"/>
        <end position="12"/>
    </location>
</feature>